<dbReference type="EnsemblMetazoa" id="CLYHEMT017202.2">
    <property type="protein sequence ID" value="CLYHEMP017202.2"/>
    <property type="gene ID" value="CLYHEMG017202"/>
</dbReference>
<feature type="transmembrane region" description="Helical" evidence="2">
    <location>
        <begin position="233"/>
        <end position="257"/>
    </location>
</feature>
<accession>A0A7M6DN36</accession>
<evidence type="ECO:0000313" key="3">
    <source>
        <dbReference type="EnsemblMetazoa" id="CLYHEMP017202.2"/>
    </source>
</evidence>
<keyword evidence="2" id="KW-0812">Transmembrane</keyword>
<evidence type="ECO:0000313" key="4">
    <source>
        <dbReference type="Proteomes" id="UP000594262"/>
    </source>
</evidence>
<dbReference type="AlphaFoldDB" id="A0A7M6DN36"/>
<evidence type="ECO:0000256" key="1">
    <source>
        <dbReference type="SAM" id="MobiDB-lite"/>
    </source>
</evidence>
<evidence type="ECO:0000256" key="2">
    <source>
        <dbReference type="SAM" id="Phobius"/>
    </source>
</evidence>
<proteinExistence type="predicted"/>
<protein>
    <submittedName>
        <fullName evidence="3">Uncharacterized protein</fullName>
    </submittedName>
</protein>
<dbReference type="Proteomes" id="UP000594262">
    <property type="component" value="Unplaced"/>
</dbReference>
<keyword evidence="2" id="KW-0472">Membrane</keyword>
<keyword evidence="4" id="KW-1185">Reference proteome</keyword>
<reference evidence="3" key="1">
    <citation type="submission" date="2021-01" db="UniProtKB">
        <authorList>
            <consortium name="EnsemblMetazoa"/>
        </authorList>
    </citation>
    <scope>IDENTIFICATION</scope>
</reference>
<name>A0A7M6DN36_9CNID</name>
<keyword evidence="2" id="KW-1133">Transmembrane helix</keyword>
<dbReference type="OrthoDB" id="4428759at2759"/>
<sequence>MCAGAMNYAFFETQEGSFKGRLCKGIKKVCDDYHITSKIKLVGKLVLGLGYAVGFLNCLTCLMKWDDLDDEQRATLVVDCMRYGTDIMKALFDIAADIDASLVSGNWSWKLNKIFRSACANLGIKEGKIAKMISHNMGWEKSVFEVGMGESLADIEEAGKLESRFGKFFKVSSKFLKRMTMVLSVANTALMGYRLFKDVRDDAPMYQTVLDGLQLAVGIGESVFLVLEITTDLAFVPIVGQVLAVVGVILDVILLILGATMKQKTPAQIFIEGEGHDFLQTVEIDQEALDDDDDDDDDGDSDNGSVRSRIKRIKKRIARRKRELADKKKRLENDQ</sequence>
<feature type="compositionally biased region" description="Acidic residues" evidence="1">
    <location>
        <begin position="288"/>
        <end position="301"/>
    </location>
</feature>
<organism evidence="3 4">
    <name type="scientific">Clytia hemisphaerica</name>
    <dbReference type="NCBI Taxonomy" id="252671"/>
    <lineage>
        <taxon>Eukaryota</taxon>
        <taxon>Metazoa</taxon>
        <taxon>Cnidaria</taxon>
        <taxon>Hydrozoa</taxon>
        <taxon>Hydroidolina</taxon>
        <taxon>Leptothecata</taxon>
        <taxon>Obeliida</taxon>
        <taxon>Clytiidae</taxon>
        <taxon>Clytia</taxon>
    </lineage>
</organism>
<feature type="region of interest" description="Disordered" evidence="1">
    <location>
        <begin position="288"/>
        <end position="311"/>
    </location>
</feature>